<name>A0ABV9LC53_9FLAO</name>
<feature type="domain" description="CobQ/CobB/MinD/ParA nucleotide binding" evidence="1">
    <location>
        <begin position="5"/>
        <end position="169"/>
    </location>
</feature>
<dbReference type="PANTHER" id="PTHR13696">
    <property type="entry name" value="P-LOOP CONTAINING NUCLEOSIDE TRIPHOSPHATE HYDROLASE"/>
    <property type="match status" value="1"/>
</dbReference>
<gene>
    <name evidence="2" type="ORF">ACFO5T_12690</name>
</gene>
<accession>A0ABV9LC53</accession>
<evidence type="ECO:0000313" key="2">
    <source>
        <dbReference type="EMBL" id="MFC4691288.1"/>
    </source>
</evidence>
<dbReference type="PANTHER" id="PTHR13696:SF96">
    <property type="entry name" value="COBQ_COBB_MIND_PARA NUCLEOTIDE BINDING DOMAIN-CONTAINING PROTEIN"/>
    <property type="match status" value="1"/>
</dbReference>
<dbReference type="InterPro" id="IPR002586">
    <property type="entry name" value="CobQ/CobB/MinD/ParA_Nub-bd_dom"/>
</dbReference>
<dbReference type="SUPFAM" id="SSF52540">
    <property type="entry name" value="P-loop containing nucleoside triphosphate hydrolases"/>
    <property type="match status" value="1"/>
</dbReference>
<dbReference type="Proteomes" id="UP001595878">
    <property type="component" value="Unassembled WGS sequence"/>
</dbReference>
<reference evidence="3" key="1">
    <citation type="journal article" date="2019" name="Int. J. Syst. Evol. Microbiol.">
        <title>The Global Catalogue of Microorganisms (GCM) 10K type strain sequencing project: providing services to taxonomists for standard genome sequencing and annotation.</title>
        <authorList>
            <consortium name="The Broad Institute Genomics Platform"/>
            <consortium name="The Broad Institute Genome Sequencing Center for Infectious Disease"/>
            <person name="Wu L."/>
            <person name="Ma J."/>
        </authorList>
    </citation>
    <scope>NUCLEOTIDE SEQUENCE [LARGE SCALE GENOMIC DNA]</scope>
    <source>
        <strain evidence="3">CGMCC 4.7427</strain>
    </source>
</reference>
<keyword evidence="3" id="KW-1185">Reference proteome</keyword>
<evidence type="ECO:0000259" key="1">
    <source>
        <dbReference type="Pfam" id="PF01656"/>
    </source>
</evidence>
<dbReference type="EMBL" id="JBHSHB010000024">
    <property type="protein sequence ID" value="MFC4691288.1"/>
    <property type="molecule type" value="Genomic_DNA"/>
</dbReference>
<dbReference type="PIRSF" id="PIRSF009320">
    <property type="entry name" value="Nuc_binding_HP_1000"/>
    <property type="match status" value="1"/>
</dbReference>
<comment type="caution">
    <text evidence="2">The sequence shown here is derived from an EMBL/GenBank/DDBJ whole genome shotgun (WGS) entry which is preliminary data.</text>
</comment>
<dbReference type="Pfam" id="PF01656">
    <property type="entry name" value="CbiA"/>
    <property type="match status" value="1"/>
</dbReference>
<dbReference type="Gene3D" id="3.40.50.300">
    <property type="entry name" value="P-loop containing nucleotide triphosphate hydrolases"/>
    <property type="match status" value="1"/>
</dbReference>
<proteinExistence type="predicted"/>
<protein>
    <submittedName>
        <fullName evidence="2">AAA family ATPase</fullName>
    </submittedName>
</protein>
<sequence>MSKIITITHQKGGVGKSTLAANIALNLAKSATIAIVDLDHQGSLVSLQSQFENIDIYPASTPVVEIRQLSYDFIIIDTPPYLSNNLENIAQISDLIIIPTKASLLDVIAINKTLDLVLGVIDKDKLLIVMNMIKANTTLTNDVYREIKKYRVEIAKTRISDLVDYTRSIMNKGCTTTKAQMQINALTKETLIKLL</sequence>
<dbReference type="CDD" id="cd02042">
    <property type="entry name" value="ParAB_family"/>
    <property type="match status" value="1"/>
</dbReference>
<evidence type="ECO:0000313" key="3">
    <source>
        <dbReference type="Proteomes" id="UP001595878"/>
    </source>
</evidence>
<dbReference type="InterPro" id="IPR027417">
    <property type="entry name" value="P-loop_NTPase"/>
</dbReference>
<organism evidence="2 3">
    <name type="scientific">Dokdonia genika</name>
    <dbReference type="NCBI Taxonomy" id="308113"/>
    <lineage>
        <taxon>Bacteria</taxon>
        <taxon>Pseudomonadati</taxon>
        <taxon>Bacteroidota</taxon>
        <taxon>Flavobacteriia</taxon>
        <taxon>Flavobacteriales</taxon>
        <taxon>Flavobacteriaceae</taxon>
        <taxon>Dokdonia</taxon>
    </lineage>
</organism>
<dbReference type="RefSeq" id="WP_380034987.1">
    <property type="nucleotide sequence ID" value="NZ_JBHSHB010000024.1"/>
</dbReference>
<dbReference type="InterPro" id="IPR050678">
    <property type="entry name" value="DNA_Partitioning_ATPase"/>
</dbReference>